<sequence length="442" mass="50507">GDLLLLRPPDQPPRPARPAARAGHHRPQHRQRLDGGLLAPGGRHGRLGAAADPRRRHPVRRRRAPRVRRRRPGLPPGARPVPRPAVPRAGHAPGRRVDQGRAAGPRRDRARRARRQRDLQAARVLLERLVGRRQLAQRHRRPRGADRAVQDARLVLRDGGRADVDGRQPGGRRLRRDRRAGRRDPVDRHRAGGAQRNDQELRERRRGAQRPDGPPRRAARPPVRLRPGLDHRRRQRLAARDVRRRRRSAGRRHGGQLAAGADLSRRQARRAEGDLGPRRDHRLLPRPAQRHRADPRRRRQRRARQRRWRPLLHLCRRQRVGQPDRGGHGGDAAHDGHRSRRRQRDGAADGRAARRQRRQRLPRLRGARRHRGARGGSPGGQRQGAPRCRRRPPPEHLRRGARRGDDQPRALPARLPGVLAGDVDARRDARRADQPDRTSGAV</sequence>
<feature type="compositionally biased region" description="Basic and acidic residues" evidence="1">
    <location>
        <begin position="325"/>
        <end position="336"/>
    </location>
</feature>
<gene>
    <name evidence="2" type="ORF">AVDCRST_MAG38-1097</name>
</gene>
<feature type="region of interest" description="Disordered" evidence="1">
    <location>
        <begin position="1"/>
        <end position="117"/>
    </location>
</feature>
<organism evidence="2">
    <name type="scientific">uncultured Solirubrobacteraceae bacterium</name>
    <dbReference type="NCBI Taxonomy" id="1162706"/>
    <lineage>
        <taxon>Bacteria</taxon>
        <taxon>Bacillati</taxon>
        <taxon>Actinomycetota</taxon>
        <taxon>Thermoleophilia</taxon>
        <taxon>Solirubrobacterales</taxon>
        <taxon>Solirubrobacteraceae</taxon>
        <taxon>environmental samples</taxon>
    </lineage>
</organism>
<feature type="compositionally biased region" description="Basic residues" evidence="1">
    <location>
        <begin position="231"/>
        <end position="254"/>
    </location>
</feature>
<feature type="compositionally biased region" description="Basic residues" evidence="1">
    <location>
        <begin position="288"/>
        <end position="319"/>
    </location>
</feature>
<evidence type="ECO:0000256" key="1">
    <source>
        <dbReference type="SAM" id="MobiDB-lite"/>
    </source>
</evidence>
<keyword evidence="2" id="KW-0282">Flagellum</keyword>
<name>A0A6J4RFX5_9ACTN</name>
<feature type="compositionally biased region" description="Basic residues" evidence="1">
    <location>
        <begin position="353"/>
        <end position="373"/>
    </location>
</feature>
<reference evidence="2" key="1">
    <citation type="submission" date="2020-02" db="EMBL/GenBank/DDBJ databases">
        <authorList>
            <person name="Meier V. D."/>
        </authorList>
    </citation>
    <scope>NUCLEOTIDE SEQUENCE</scope>
    <source>
        <strain evidence="2">AVDCRST_MAG38</strain>
    </source>
</reference>
<feature type="compositionally biased region" description="Basic and acidic residues" evidence="1">
    <location>
        <begin position="423"/>
        <end position="436"/>
    </location>
</feature>
<feature type="compositionally biased region" description="Basic and acidic residues" evidence="1">
    <location>
        <begin position="263"/>
        <end position="278"/>
    </location>
</feature>
<dbReference type="EMBL" id="CADCVJ010000070">
    <property type="protein sequence ID" value="CAA9468767.1"/>
    <property type="molecule type" value="Genomic_DNA"/>
</dbReference>
<feature type="region of interest" description="Disordered" evidence="1">
    <location>
        <begin position="159"/>
        <end position="442"/>
    </location>
</feature>
<evidence type="ECO:0000313" key="2">
    <source>
        <dbReference type="EMBL" id="CAA9468767.1"/>
    </source>
</evidence>
<feature type="non-terminal residue" evidence="2">
    <location>
        <position position="1"/>
    </location>
</feature>
<feature type="region of interest" description="Disordered" evidence="1">
    <location>
        <begin position="135"/>
        <end position="154"/>
    </location>
</feature>
<feature type="non-terminal residue" evidence="2">
    <location>
        <position position="442"/>
    </location>
</feature>
<feature type="compositionally biased region" description="Pro residues" evidence="1">
    <location>
        <begin position="73"/>
        <end position="85"/>
    </location>
</feature>
<feature type="compositionally biased region" description="Basic residues" evidence="1">
    <location>
        <begin position="170"/>
        <end position="181"/>
    </location>
</feature>
<accession>A0A6J4RFX5</accession>
<feature type="compositionally biased region" description="Basic and acidic residues" evidence="1">
    <location>
        <begin position="143"/>
        <end position="154"/>
    </location>
</feature>
<keyword evidence="2" id="KW-0966">Cell projection</keyword>
<proteinExistence type="predicted"/>
<feature type="compositionally biased region" description="Basic residues" evidence="1">
    <location>
        <begin position="54"/>
        <end position="72"/>
    </location>
</feature>
<dbReference type="AlphaFoldDB" id="A0A6J4RFX5"/>
<feature type="compositionally biased region" description="Basic and acidic residues" evidence="1">
    <location>
        <begin position="392"/>
        <end position="408"/>
    </location>
</feature>
<protein>
    <submittedName>
        <fullName evidence="2">Flagellar hook-associated protein FlgK</fullName>
    </submittedName>
</protein>
<keyword evidence="2" id="KW-0969">Cilium</keyword>